<accession>A0ACC0WTL8</accession>
<name>A0ACC0WTL8_9STRA</name>
<dbReference type="Proteomes" id="UP001163321">
    <property type="component" value="Chromosome 1"/>
</dbReference>
<sequence length="113" mass="12351">MYADYIALPEIWTHVPVVALNRSVLHHFVAGLEGTGERYSFLLINKKDINSKLERDEFRLGAVSALGIGNALCGVIIIGTRSETKSSTTCRMVCSSRVFSSSLHMSSLPCTCT</sequence>
<dbReference type="EMBL" id="CM047580">
    <property type="protein sequence ID" value="KAI9921213.1"/>
    <property type="molecule type" value="Genomic_DNA"/>
</dbReference>
<reference evidence="1 2" key="1">
    <citation type="journal article" date="2022" name="bioRxiv">
        <title>The genome of the oomycete Peronosclerospora sorghi, a cosmopolitan pathogen of maize and sorghum, is inflated with dispersed pseudogenes.</title>
        <authorList>
            <person name="Fletcher K."/>
            <person name="Martin F."/>
            <person name="Isakeit T."/>
            <person name="Cavanaugh K."/>
            <person name="Magill C."/>
            <person name="Michelmore R."/>
        </authorList>
    </citation>
    <scope>NUCLEOTIDE SEQUENCE [LARGE SCALE GENOMIC DNA]</scope>
    <source>
        <strain evidence="1">P6</strain>
    </source>
</reference>
<protein>
    <submittedName>
        <fullName evidence="1">Uncharacterized protein</fullName>
    </submittedName>
</protein>
<comment type="caution">
    <text evidence="1">The sequence shown here is derived from an EMBL/GenBank/DDBJ whole genome shotgun (WGS) entry which is preliminary data.</text>
</comment>
<gene>
    <name evidence="1" type="ORF">PsorP6_000080</name>
</gene>
<organism evidence="1 2">
    <name type="scientific">Peronosclerospora sorghi</name>
    <dbReference type="NCBI Taxonomy" id="230839"/>
    <lineage>
        <taxon>Eukaryota</taxon>
        <taxon>Sar</taxon>
        <taxon>Stramenopiles</taxon>
        <taxon>Oomycota</taxon>
        <taxon>Peronosporomycetes</taxon>
        <taxon>Peronosporales</taxon>
        <taxon>Peronosporaceae</taxon>
        <taxon>Peronosclerospora</taxon>
    </lineage>
</organism>
<proteinExistence type="predicted"/>
<evidence type="ECO:0000313" key="1">
    <source>
        <dbReference type="EMBL" id="KAI9921213.1"/>
    </source>
</evidence>
<keyword evidence="2" id="KW-1185">Reference proteome</keyword>
<evidence type="ECO:0000313" key="2">
    <source>
        <dbReference type="Proteomes" id="UP001163321"/>
    </source>
</evidence>